<keyword evidence="1" id="KW-0472">Membrane</keyword>
<organism evidence="2 3">
    <name type="scientific">Acetatifactor muris</name>
    <dbReference type="NCBI Taxonomy" id="879566"/>
    <lineage>
        <taxon>Bacteria</taxon>
        <taxon>Bacillati</taxon>
        <taxon>Bacillota</taxon>
        <taxon>Clostridia</taxon>
        <taxon>Lachnospirales</taxon>
        <taxon>Lachnospiraceae</taxon>
        <taxon>Acetatifactor</taxon>
    </lineage>
</organism>
<accession>A0A2K4ZMA4</accession>
<feature type="transmembrane region" description="Helical" evidence="1">
    <location>
        <begin position="89"/>
        <end position="108"/>
    </location>
</feature>
<feature type="transmembrane region" description="Helical" evidence="1">
    <location>
        <begin position="207"/>
        <end position="223"/>
    </location>
</feature>
<evidence type="ECO:0008006" key="4">
    <source>
        <dbReference type="Google" id="ProtNLM"/>
    </source>
</evidence>
<gene>
    <name evidence="2" type="ORF">AMURIS_04357</name>
</gene>
<dbReference type="AlphaFoldDB" id="A0A2K4ZMA4"/>
<feature type="transmembrane region" description="Helical" evidence="1">
    <location>
        <begin position="162"/>
        <end position="178"/>
    </location>
</feature>
<protein>
    <recommendedName>
        <fullName evidence="4">O-Antigen ligase</fullName>
    </recommendedName>
</protein>
<sequence>MVKKVTRKLILFIAFFLITLSNSSYFIKTGINDLIEYAGMFILLSCISVCFLGEGKIRKKFGMAGRTFFCIVFFCIGICFQGLDIKVRLRLIISMMILAFLACMSESMIRSFSQIRSASIGIFCGCMAAGLIGIFTGASFFTIAETGLVKYGFNCGMEHKNYFAYAMIASFIGIFLHGKLEEWKKGDWVFLVLESVLLLSANTRGAWIVFAAFIMIANVDFVNKKIPEKKRTIFWGTIVVTATVVAMWFFIKYALNSETYMYRVRGILNYIQMYSRDMFHLIFGNAEMAFRDSGMDYNKNIRSVVGWDGATDIAWLNIMIKNGILGILAYIFIFLRMFALSIKSHNTKYKIASFSVLLSFLLTSLVEPFIANVHWAYSPFCYCVLGGLCGLIYDEISRKK</sequence>
<feature type="transmembrane region" description="Helical" evidence="1">
    <location>
        <begin position="34"/>
        <end position="52"/>
    </location>
</feature>
<evidence type="ECO:0000313" key="2">
    <source>
        <dbReference type="EMBL" id="SOY31613.1"/>
    </source>
</evidence>
<keyword evidence="1" id="KW-0812">Transmembrane</keyword>
<dbReference type="Proteomes" id="UP000236311">
    <property type="component" value="Unassembled WGS sequence"/>
</dbReference>
<evidence type="ECO:0000256" key="1">
    <source>
        <dbReference type="SAM" id="Phobius"/>
    </source>
</evidence>
<name>A0A2K4ZMA4_9FIRM</name>
<keyword evidence="1" id="KW-1133">Transmembrane helix</keyword>
<dbReference type="RefSeq" id="WP_103241600.1">
    <property type="nucleotide sequence ID" value="NZ_JANJZD010000028.1"/>
</dbReference>
<proteinExistence type="predicted"/>
<feature type="transmembrane region" description="Helical" evidence="1">
    <location>
        <begin position="232"/>
        <end position="251"/>
    </location>
</feature>
<keyword evidence="3" id="KW-1185">Reference proteome</keyword>
<feature type="transmembrane region" description="Helical" evidence="1">
    <location>
        <begin position="120"/>
        <end position="142"/>
    </location>
</feature>
<reference evidence="2 3" key="1">
    <citation type="submission" date="2018-01" db="EMBL/GenBank/DDBJ databases">
        <authorList>
            <person name="Gaut B.S."/>
            <person name="Morton B.R."/>
            <person name="Clegg M.T."/>
            <person name="Duvall M.R."/>
        </authorList>
    </citation>
    <scope>NUCLEOTIDE SEQUENCE [LARGE SCALE GENOMIC DNA]</scope>
    <source>
        <strain evidence="2">GP69</strain>
    </source>
</reference>
<feature type="transmembrane region" description="Helical" evidence="1">
    <location>
        <begin position="376"/>
        <end position="393"/>
    </location>
</feature>
<dbReference type="EMBL" id="OFSM01000028">
    <property type="protein sequence ID" value="SOY31613.1"/>
    <property type="molecule type" value="Genomic_DNA"/>
</dbReference>
<feature type="transmembrane region" description="Helical" evidence="1">
    <location>
        <begin position="313"/>
        <end position="339"/>
    </location>
</feature>
<evidence type="ECO:0000313" key="3">
    <source>
        <dbReference type="Proteomes" id="UP000236311"/>
    </source>
</evidence>
<feature type="transmembrane region" description="Helical" evidence="1">
    <location>
        <begin position="64"/>
        <end position="83"/>
    </location>
</feature>
<dbReference type="OrthoDB" id="2004788at2"/>
<feature type="transmembrane region" description="Helical" evidence="1">
    <location>
        <begin position="351"/>
        <end position="370"/>
    </location>
</feature>